<dbReference type="GeneID" id="95594325"/>
<dbReference type="Gene3D" id="3.30.9.100">
    <property type="match status" value="1"/>
</dbReference>
<dbReference type="RefSeq" id="WP_189745193.1">
    <property type="nucleotide sequence ID" value="NZ_BMRL01000017.1"/>
</dbReference>
<dbReference type="SUPFAM" id="SSF51905">
    <property type="entry name" value="FAD/NAD(P)-binding domain"/>
    <property type="match status" value="1"/>
</dbReference>
<dbReference type="EMBL" id="BNEC01000003">
    <property type="protein sequence ID" value="GHI68018.1"/>
    <property type="molecule type" value="Genomic_DNA"/>
</dbReference>
<comment type="caution">
    <text evidence="1">The sequence shown here is derived from an EMBL/GenBank/DDBJ whole genome shotgun (WGS) entry which is preliminary data.</text>
</comment>
<sequence length="327" mass="34361">MSRADVTIAGSGLAEVTCAWLLAARGHRVRLRPRPDQGRRPLLLGESTLALLRSLWGIGGPAELGLVTHRLTHRRARWGAGPAAPPVGAPAVVVDGARLAARLLDRLAAHHPDTVAEESGRGGVPQWTVTAASHPDDRWTAGRRRLLAGEAALAPGQDDTTARLACTELAWLHLTPLGDGNALLQAMIPGPASHPENLLGRLLAASALAPRLLRAPAAAVSLPAAPRLHRTPATAPTTHTPGRLLVGAGAIRYDPLSGTGTAQALRTAVLATAVVHAAATGTPPEALCAHYARRLRTAFRAHLDTCARLYPQAFPSRAWQHEIDACR</sequence>
<evidence type="ECO:0000313" key="2">
    <source>
        <dbReference type="Proteomes" id="UP000613974"/>
    </source>
</evidence>
<keyword evidence="2" id="KW-1185">Reference proteome</keyword>
<evidence type="ECO:0008006" key="3">
    <source>
        <dbReference type="Google" id="ProtNLM"/>
    </source>
</evidence>
<accession>A0ABQ3SIQ1</accession>
<reference evidence="2" key="1">
    <citation type="submission" date="2023-07" db="EMBL/GenBank/DDBJ databases">
        <title>Whole genome shotgun sequence of Streptomyces nojiriensis NBRC 13794.</title>
        <authorList>
            <person name="Komaki H."/>
            <person name="Tamura T."/>
        </authorList>
    </citation>
    <scope>NUCLEOTIDE SEQUENCE [LARGE SCALE GENOMIC DNA]</scope>
    <source>
        <strain evidence="2">NBRC 13794</strain>
    </source>
</reference>
<dbReference type="Proteomes" id="UP000613974">
    <property type="component" value="Unassembled WGS sequence"/>
</dbReference>
<proteinExistence type="predicted"/>
<name>A0ABQ3SIQ1_9ACTN</name>
<dbReference type="Gene3D" id="3.50.50.60">
    <property type="entry name" value="FAD/NAD(P)-binding domain"/>
    <property type="match status" value="1"/>
</dbReference>
<evidence type="ECO:0000313" key="1">
    <source>
        <dbReference type="EMBL" id="GHI68018.1"/>
    </source>
</evidence>
<protein>
    <recommendedName>
        <fullName evidence="3">Dehydrogenase (Flavoprotein)</fullName>
    </recommendedName>
</protein>
<dbReference type="InterPro" id="IPR036188">
    <property type="entry name" value="FAD/NAD-bd_sf"/>
</dbReference>
<gene>
    <name evidence="1" type="ORF">Snoj_19360</name>
</gene>
<organism evidence="1 2">
    <name type="scientific">Streptomyces nojiriensis</name>
    <dbReference type="NCBI Taxonomy" id="66374"/>
    <lineage>
        <taxon>Bacteria</taxon>
        <taxon>Bacillati</taxon>
        <taxon>Actinomycetota</taxon>
        <taxon>Actinomycetes</taxon>
        <taxon>Kitasatosporales</taxon>
        <taxon>Streptomycetaceae</taxon>
        <taxon>Streptomyces</taxon>
    </lineage>
</organism>